<dbReference type="PANTHER" id="PTHR43479:SF11">
    <property type="entry name" value="ACREF_ENVCD OPERON REPRESSOR-RELATED"/>
    <property type="match status" value="1"/>
</dbReference>
<dbReference type="SUPFAM" id="SSF48498">
    <property type="entry name" value="Tetracyclin repressor-like, C-terminal domain"/>
    <property type="match status" value="1"/>
</dbReference>
<dbReference type="InterPro" id="IPR001647">
    <property type="entry name" value="HTH_TetR"/>
</dbReference>
<protein>
    <submittedName>
        <fullName evidence="4">TetR family transcriptional regulator</fullName>
    </submittedName>
</protein>
<keyword evidence="5" id="KW-1185">Reference proteome</keyword>
<feature type="domain" description="HTH tetR-type" evidence="3">
    <location>
        <begin position="29"/>
        <end position="89"/>
    </location>
</feature>
<evidence type="ECO:0000313" key="5">
    <source>
        <dbReference type="Proteomes" id="UP000253490"/>
    </source>
</evidence>
<dbReference type="PRINTS" id="PR00455">
    <property type="entry name" value="HTHTETR"/>
</dbReference>
<dbReference type="AlphaFoldDB" id="A0A366HYW6"/>
<evidence type="ECO:0000256" key="1">
    <source>
        <dbReference type="ARBA" id="ARBA00023125"/>
    </source>
</evidence>
<organism evidence="4 5">
    <name type="scientific">Alkalibaculum bacchi</name>
    <dbReference type="NCBI Taxonomy" id="645887"/>
    <lineage>
        <taxon>Bacteria</taxon>
        <taxon>Bacillati</taxon>
        <taxon>Bacillota</taxon>
        <taxon>Clostridia</taxon>
        <taxon>Eubacteriales</taxon>
        <taxon>Eubacteriaceae</taxon>
        <taxon>Alkalibaculum</taxon>
    </lineage>
</organism>
<dbReference type="Proteomes" id="UP000253490">
    <property type="component" value="Unassembled WGS sequence"/>
</dbReference>
<feature type="DNA-binding region" description="H-T-H motif" evidence="2">
    <location>
        <begin position="52"/>
        <end position="71"/>
    </location>
</feature>
<dbReference type="PROSITE" id="PS50977">
    <property type="entry name" value="HTH_TETR_2"/>
    <property type="match status" value="1"/>
</dbReference>
<dbReference type="InterPro" id="IPR050624">
    <property type="entry name" value="HTH-type_Tx_Regulator"/>
</dbReference>
<dbReference type="SUPFAM" id="SSF46689">
    <property type="entry name" value="Homeodomain-like"/>
    <property type="match status" value="1"/>
</dbReference>
<dbReference type="PANTHER" id="PTHR43479">
    <property type="entry name" value="ACREF/ENVCD OPERON REPRESSOR-RELATED"/>
    <property type="match status" value="1"/>
</dbReference>
<name>A0A366HYW6_9FIRM</name>
<dbReference type="Gene3D" id="1.10.357.10">
    <property type="entry name" value="Tetracycline Repressor, domain 2"/>
    <property type="match status" value="1"/>
</dbReference>
<proteinExistence type="predicted"/>
<dbReference type="InterPro" id="IPR009057">
    <property type="entry name" value="Homeodomain-like_sf"/>
</dbReference>
<evidence type="ECO:0000256" key="2">
    <source>
        <dbReference type="PROSITE-ProRule" id="PRU00335"/>
    </source>
</evidence>
<evidence type="ECO:0000313" key="4">
    <source>
        <dbReference type="EMBL" id="RBP58214.1"/>
    </source>
</evidence>
<keyword evidence="1 2" id="KW-0238">DNA-binding</keyword>
<reference evidence="4 5" key="1">
    <citation type="submission" date="2018-06" db="EMBL/GenBank/DDBJ databases">
        <title>Genomic Encyclopedia of Type Strains, Phase IV (KMG-IV): sequencing the most valuable type-strain genomes for metagenomic binning, comparative biology and taxonomic classification.</title>
        <authorList>
            <person name="Goeker M."/>
        </authorList>
    </citation>
    <scope>NUCLEOTIDE SEQUENCE [LARGE SCALE GENOMIC DNA]</scope>
    <source>
        <strain evidence="4 5">DSM 22112</strain>
    </source>
</reference>
<comment type="caution">
    <text evidence="4">The sequence shown here is derived from an EMBL/GenBank/DDBJ whole genome shotgun (WGS) entry which is preliminary data.</text>
</comment>
<dbReference type="EMBL" id="QNRX01000024">
    <property type="protein sequence ID" value="RBP58214.1"/>
    <property type="molecule type" value="Genomic_DNA"/>
</dbReference>
<evidence type="ECO:0000259" key="3">
    <source>
        <dbReference type="PROSITE" id="PS50977"/>
    </source>
</evidence>
<sequence>MVVYNLEWLKDTGGIVVTKPITKRQKQAIDTKNKIYNVSIALFEKYGYDNVHIKDIVKEANISVGTFYHYYKSKEDVFYEIYVRADYYFDTTVREGLKEEYSIDRVVEFFDYYAAKNMETDIDTLRQMLSINNKNYIKKGRAMQNVLIEIINEGQKRGEIIDIETPEELCEKLFIIARGIVFDWGLHDGDYNLRDKMKHFIGEFIKMFLKK</sequence>
<dbReference type="InterPro" id="IPR036271">
    <property type="entry name" value="Tet_transcr_reg_TetR-rel_C_sf"/>
</dbReference>
<gene>
    <name evidence="4" type="ORF">DES36_12410</name>
</gene>
<dbReference type="GO" id="GO:0003677">
    <property type="term" value="F:DNA binding"/>
    <property type="evidence" value="ECO:0007669"/>
    <property type="project" value="UniProtKB-UniRule"/>
</dbReference>
<dbReference type="Pfam" id="PF00440">
    <property type="entry name" value="TetR_N"/>
    <property type="match status" value="1"/>
</dbReference>
<dbReference type="OrthoDB" id="9785164at2"/>
<accession>A0A366HYW6</accession>